<comment type="subcellular location">
    <subcellularLocation>
        <location evidence="1">Membrane</location>
        <topology evidence="1">Multi-pass membrane protein</topology>
    </subcellularLocation>
</comment>
<feature type="transmembrane region" description="Helical" evidence="7">
    <location>
        <begin position="286"/>
        <end position="315"/>
    </location>
</feature>
<dbReference type="InParanoid" id="A0A2T3B766"/>
<evidence type="ECO:0008006" key="10">
    <source>
        <dbReference type="Google" id="ProtNLM"/>
    </source>
</evidence>
<organism evidence="8 9">
    <name type="scientific">Amorphotheca resinae ATCC 22711</name>
    <dbReference type="NCBI Taxonomy" id="857342"/>
    <lineage>
        <taxon>Eukaryota</taxon>
        <taxon>Fungi</taxon>
        <taxon>Dikarya</taxon>
        <taxon>Ascomycota</taxon>
        <taxon>Pezizomycotina</taxon>
        <taxon>Leotiomycetes</taxon>
        <taxon>Helotiales</taxon>
        <taxon>Amorphothecaceae</taxon>
        <taxon>Amorphotheca</taxon>
    </lineage>
</organism>
<sequence>MFSEKTKRRAAYWGKKLECPVDEDANYENTYWCNRDLIPMPEDRRVWTWQGFAGYWIITGANNSAWTAGSTLLALGLSVGQSMGVIVGSALIISIIAITAGHMGSHNYLGFTVMSRASWGMIGGFWPVLNRIVTACIWLGVQITWGGQAIKIVLGAVIGPKYAFMKNTLPLSANIDTCSLVSFFIFLVIFCPLLLIPPEKLQMPLKVAFVLIVCNIFGMLIWSVRTAHGPGTLLHSPAVASGSTLGWNVVYGIQVILGLWSGGIVGQSDWTRYAKTPNASIFGQGVTAPLTIIITALCGLIITSASAQIYGQYFWNPFELLLHIQSVSMTPAARAGTFFSGIAFLASQLALCIVLNCVSTGMDMAALCPRWINIRRGCCILTVIAVAVCPWNFVNNAGKFITVLSGWSVFLSGMTGILIGDYFLVRKTQLHKGDMYRGNRGSAYWYTAGFNWRAIVAWIMGVWPLLPGFVRRVRGTNTQNGWDHVYDMSYFFGFFVSLAVHCLLHTIFPAKKQTGASPFMLELHRTAPIMIGLEANDHADSNDEDKVSKAGKETIVPV</sequence>
<comment type="similarity">
    <text evidence="2">Belongs to the purine-cytosine permease (2.A.39) family.</text>
</comment>
<feature type="transmembrane region" description="Helical" evidence="7">
    <location>
        <begin position="400"/>
        <end position="424"/>
    </location>
</feature>
<feature type="transmembrane region" description="Helical" evidence="7">
    <location>
        <begin position="335"/>
        <end position="358"/>
    </location>
</feature>
<proteinExistence type="inferred from homology"/>
<evidence type="ECO:0000256" key="5">
    <source>
        <dbReference type="ARBA" id="ARBA00023136"/>
    </source>
</evidence>
<dbReference type="EMBL" id="KZ679009">
    <property type="protein sequence ID" value="PSS22573.1"/>
    <property type="molecule type" value="Genomic_DNA"/>
</dbReference>
<dbReference type="RefSeq" id="XP_024722728.1">
    <property type="nucleotide sequence ID" value="XM_024867468.1"/>
</dbReference>
<evidence type="ECO:0000256" key="1">
    <source>
        <dbReference type="ARBA" id="ARBA00004141"/>
    </source>
</evidence>
<evidence type="ECO:0000256" key="3">
    <source>
        <dbReference type="ARBA" id="ARBA00022692"/>
    </source>
</evidence>
<keyword evidence="4 7" id="KW-1133">Transmembrane helix</keyword>
<dbReference type="Gene3D" id="1.10.4160.10">
    <property type="entry name" value="Hydantoin permease"/>
    <property type="match status" value="1"/>
</dbReference>
<feature type="transmembrane region" description="Helical" evidence="7">
    <location>
        <begin position="136"/>
        <end position="159"/>
    </location>
</feature>
<dbReference type="InterPro" id="IPR001248">
    <property type="entry name" value="Pur-cyt_permease"/>
</dbReference>
<keyword evidence="3 7" id="KW-0812">Transmembrane</keyword>
<dbReference type="GO" id="GO:0015205">
    <property type="term" value="F:nucleobase transmembrane transporter activity"/>
    <property type="evidence" value="ECO:0007669"/>
    <property type="project" value="TreeGrafter"/>
</dbReference>
<dbReference type="Proteomes" id="UP000241818">
    <property type="component" value="Unassembled WGS sequence"/>
</dbReference>
<feature type="transmembrane region" description="Helical" evidence="7">
    <location>
        <begin position="207"/>
        <end position="225"/>
    </location>
</feature>
<keyword evidence="9" id="KW-1185">Reference proteome</keyword>
<evidence type="ECO:0000313" key="8">
    <source>
        <dbReference type="EMBL" id="PSS22573.1"/>
    </source>
</evidence>
<dbReference type="OrthoDB" id="2018619at2759"/>
<dbReference type="AlphaFoldDB" id="A0A2T3B766"/>
<protein>
    <recommendedName>
        <fullName evidence="10">Uracil permease</fullName>
    </recommendedName>
</protein>
<keyword evidence="5 7" id="KW-0472">Membrane</keyword>
<feature type="transmembrane region" description="Helical" evidence="7">
    <location>
        <begin position="490"/>
        <end position="510"/>
    </location>
</feature>
<dbReference type="Pfam" id="PF02133">
    <property type="entry name" value="Transp_cyt_pur"/>
    <property type="match status" value="1"/>
</dbReference>
<dbReference type="CDD" id="cd11482">
    <property type="entry name" value="SLC-NCS1sbd_NRT1-like"/>
    <property type="match status" value="1"/>
</dbReference>
<dbReference type="InterPro" id="IPR045225">
    <property type="entry name" value="Uracil/uridine/allantoin_perm"/>
</dbReference>
<evidence type="ECO:0000256" key="7">
    <source>
        <dbReference type="SAM" id="Phobius"/>
    </source>
</evidence>
<dbReference type="PANTHER" id="PTHR30618">
    <property type="entry name" value="NCS1 FAMILY PURINE/PYRIMIDINE TRANSPORTER"/>
    <property type="match status" value="1"/>
</dbReference>
<feature type="region of interest" description="Disordered" evidence="6">
    <location>
        <begin position="538"/>
        <end position="558"/>
    </location>
</feature>
<evidence type="ECO:0000256" key="6">
    <source>
        <dbReference type="SAM" id="MobiDB-lite"/>
    </source>
</evidence>
<evidence type="ECO:0000313" key="9">
    <source>
        <dbReference type="Proteomes" id="UP000241818"/>
    </source>
</evidence>
<reference evidence="8 9" key="1">
    <citation type="journal article" date="2018" name="New Phytol.">
        <title>Comparative genomics and transcriptomics depict ericoid mycorrhizal fungi as versatile saprotrophs and plant mutualists.</title>
        <authorList>
            <person name="Martino E."/>
            <person name="Morin E."/>
            <person name="Grelet G.A."/>
            <person name="Kuo A."/>
            <person name="Kohler A."/>
            <person name="Daghino S."/>
            <person name="Barry K.W."/>
            <person name="Cichocki N."/>
            <person name="Clum A."/>
            <person name="Dockter R.B."/>
            <person name="Hainaut M."/>
            <person name="Kuo R.C."/>
            <person name="LaButti K."/>
            <person name="Lindahl B.D."/>
            <person name="Lindquist E.A."/>
            <person name="Lipzen A."/>
            <person name="Khouja H.R."/>
            <person name="Magnuson J."/>
            <person name="Murat C."/>
            <person name="Ohm R.A."/>
            <person name="Singer S.W."/>
            <person name="Spatafora J.W."/>
            <person name="Wang M."/>
            <person name="Veneault-Fourrey C."/>
            <person name="Henrissat B."/>
            <person name="Grigoriev I.V."/>
            <person name="Martin F.M."/>
            <person name="Perotto S."/>
        </authorList>
    </citation>
    <scope>NUCLEOTIDE SEQUENCE [LARGE SCALE GENOMIC DNA]</scope>
    <source>
        <strain evidence="8 9">ATCC 22711</strain>
    </source>
</reference>
<accession>A0A2T3B766</accession>
<dbReference type="PANTHER" id="PTHR30618:SF15">
    <property type="entry name" value="NICOTINAMIDE RIBOSIDE TRANSPORTER 1-RELATED"/>
    <property type="match status" value="1"/>
</dbReference>
<feature type="transmembrane region" description="Helical" evidence="7">
    <location>
        <begin position="378"/>
        <end position="394"/>
    </location>
</feature>
<evidence type="ECO:0000256" key="2">
    <source>
        <dbReference type="ARBA" id="ARBA00008974"/>
    </source>
</evidence>
<dbReference type="GO" id="GO:0005886">
    <property type="term" value="C:plasma membrane"/>
    <property type="evidence" value="ECO:0007669"/>
    <property type="project" value="TreeGrafter"/>
</dbReference>
<name>A0A2T3B766_AMORE</name>
<feature type="transmembrane region" description="Helical" evidence="7">
    <location>
        <begin position="444"/>
        <end position="470"/>
    </location>
</feature>
<dbReference type="GeneID" id="36575549"/>
<feature type="transmembrane region" description="Helical" evidence="7">
    <location>
        <begin position="108"/>
        <end position="129"/>
    </location>
</feature>
<feature type="compositionally biased region" description="Basic and acidic residues" evidence="6">
    <location>
        <begin position="538"/>
        <end position="552"/>
    </location>
</feature>
<feature type="transmembrane region" description="Helical" evidence="7">
    <location>
        <begin position="245"/>
        <end position="265"/>
    </location>
</feature>
<feature type="transmembrane region" description="Helical" evidence="7">
    <location>
        <begin position="83"/>
        <end position="102"/>
    </location>
</feature>
<gene>
    <name evidence="8" type="ORF">M430DRAFT_41319</name>
</gene>
<evidence type="ECO:0000256" key="4">
    <source>
        <dbReference type="ARBA" id="ARBA00022989"/>
    </source>
</evidence>
<feature type="transmembrane region" description="Helical" evidence="7">
    <location>
        <begin position="171"/>
        <end position="195"/>
    </location>
</feature>